<evidence type="ECO:0000313" key="3">
    <source>
        <dbReference type="Proteomes" id="UP001476282"/>
    </source>
</evidence>
<dbReference type="RefSeq" id="WP_353568055.1">
    <property type="nucleotide sequence ID" value="NZ_BAABRI010000019.1"/>
</dbReference>
<gene>
    <name evidence="2" type="ORF">Hsar01_03190</name>
</gene>
<protein>
    <recommendedName>
        <fullName evidence="4">Small CPxCG-related zinc finger protein</fullName>
    </recommendedName>
</protein>
<proteinExistence type="predicted"/>
<evidence type="ECO:0000313" key="2">
    <source>
        <dbReference type="EMBL" id="GAA5483953.1"/>
    </source>
</evidence>
<evidence type="ECO:0000256" key="1">
    <source>
        <dbReference type="SAM" id="SignalP"/>
    </source>
</evidence>
<feature type="signal peptide" evidence="1">
    <location>
        <begin position="1"/>
        <end position="25"/>
    </location>
</feature>
<dbReference type="EMBL" id="BAABRI010000019">
    <property type="protein sequence ID" value="GAA5483953.1"/>
    <property type="molecule type" value="Genomic_DNA"/>
</dbReference>
<accession>A0ABP9UQY2</accession>
<evidence type="ECO:0008006" key="4">
    <source>
        <dbReference type="Google" id="ProtNLM"/>
    </source>
</evidence>
<sequence>MKPTLILSTAIVGTIVGSLSSCALAPGEQQQASACPGCKTVLEEVAGAPDPSYSNPQGTYPSRYYKRHTCPGCQGALTTLFKEGRLEHYCSNCQSQGTSCPAIHPVTDS</sequence>
<dbReference type="Proteomes" id="UP001476282">
    <property type="component" value="Unassembled WGS sequence"/>
</dbReference>
<feature type="chain" id="PRO_5046689647" description="Small CPxCG-related zinc finger protein" evidence="1">
    <location>
        <begin position="26"/>
        <end position="109"/>
    </location>
</feature>
<name>A0ABP9UQY2_9BACT</name>
<reference evidence="2 3" key="1">
    <citation type="submission" date="2024-02" db="EMBL/GenBank/DDBJ databases">
        <title>Haloferula sargassicola NBRC 104335.</title>
        <authorList>
            <person name="Ichikawa N."/>
            <person name="Katano-Makiyama Y."/>
            <person name="Hidaka K."/>
        </authorList>
    </citation>
    <scope>NUCLEOTIDE SEQUENCE [LARGE SCALE GENOMIC DNA]</scope>
    <source>
        <strain evidence="2 3">NBRC 104335</strain>
    </source>
</reference>
<keyword evidence="3" id="KW-1185">Reference proteome</keyword>
<organism evidence="2 3">
    <name type="scientific">Haloferula sargassicola</name>
    <dbReference type="NCBI Taxonomy" id="490096"/>
    <lineage>
        <taxon>Bacteria</taxon>
        <taxon>Pseudomonadati</taxon>
        <taxon>Verrucomicrobiota</taxon>
        <taxon>Verrucomicrobiia</taxon>
        <taxon>Verrucomicrobiales</taxon>
        <taxon>Verrucomicrobiaceae</taxon>
        <taxon>Haloferula</taxon>
    </lineage>
</organism>
<comment type="caution">
    <text evidence="2">The sequence shown here is derived from an EMBL/GenBank/DDBJ whole genome shotgun (WGS) entry which is preliminary data.</text>
</comment>
<keyword evidence="1" id="KW-0732">Signal</keyword>
<dbReference type="PROSITE" id="PS51257">
    <property type="entry name" value="PROKAR_LIPOPROTEIN"/>
    <property type="match status" value="1"/>
</dbReference>